<feature type="region of interest" description="Disordered" evidence="1">
    <location>
        <begin position="68"/>
        <end position="141"/>
    </location>
</feature>
<feature type="compositionally biased region" description="Low complexity" evidence="1">
    <location>
        <begin position="89"/>
        <end position="141"/>
    </location>
</feature>
<comment type="caution">
    <text evidence="2">The sequence shown here is derived from an EMBL/GenBank/DDBJ whole genome shotgun (WGS) entry which is preliminary data.</text>
</comment>
<feature type="compositionally biased region" description="Polar residues" evidence="1">
    <location>
        <begin position="7"/>
        <end position="16"/>
    </location>
</feature>
<proteinExistence type="predicted"/>
<feature type="region of interest" description="Disordered" evidence="1">
    <location>
        <begin position="1"/>
        <end position="55"/>
    </location>
</feature>
<reference evidence="2" key="1">
    <citation type="submission" date="2019-08" db="EMBL/GenBank/DDBJ databases">
        <authorList>
            <person name="Kucharzyk K."/>
            <person name="Murdoch R.W."/>
            <person name="Higgins S."/>
            <person name="Loffler F."/>
        </authorList>
    </citation>
    <scope>NUCLEOTIDE SEQUENCE</scope>
</reference>
<protein>
    <submittedName>
        <fullName evidence="2">Uncharacterized protein</fullName>
    </submittedName>
</protein>
<organism evidence="2">
    <name type="scientific">bioreactor metagenome</name>
    <dbReference type="NCBI Taxonomy" id="1076179"/>
    <lineage>
        <taxon>unclassified sequences</taxon>
        <taxon>metagenomes</taxon>
        <taxon>ecological metagenomes</taxon>
    </lineage>
</organism>
<feature type="region of interest" description="Disordered" evidence="1">
    <location>
        <begin position="165"/>
        <end position="190"/>
    </location>
</feature>
<sequence length="292" mass="31449">MRPSQPAPSSWSTNRPTIRPRAQARVSPGGVRRAASTSAGLTSVRSRPACSSRSARLRVGSMSAYCRSTRASFGSSQDSPSRARKDSSSSRFAAQSSRSAVARQSTRRSSSTRCQASSSASSSVPRSSRPRQASSQACWMSSAVAARPSRRATVRVRSGSWEIARKASTGRSGRRSGARSASTSRTARAAVPTFSQPATWAWLASPVITCSRRHRRRSACGSSRVLMIGRCTVVSRATSVSKKSGRWPSWNPAAWPAWPIPTRPAPITTVRETRKPVRSRTIRSNGTARATR</sequence>
<accession>A0A645BF41</accession>
<feature type="compositionally biased region" description="Polar residues" evidence="1">
    <location>
        <begin position="282"/>
        <end position="292"/>
    </location>
</feature>
<dbReference type="AlphaFoldDB" id="A0A645BF41"/>
<gene>
    <name evidence="2" type="ORF">SDC9_110955</name>
</gene>
<feature type="region of interest" description="Disordered" evidence="1">
    <location>
        <begin position="272"/>
        <end position="292"/>
    </location>
</feature>
<dbReference type="EMBL" id="VSSQ01019755">
    <property type="protein sequence ID" value="MPM64069.1"/>
    <property type="molecule type" value="Genomic_DNA"/>
</dbReference>
<feature type="compositionally biased region" description="Polar residues" evidence="1">
    <location>
        <begin position="69"/>
        <end position="78"/>
    </location>
</feature>
<evidence type="ECO:0000313" key="2">
    <source>
        <dbReference type="EMBL" id="MPM64069.1"/>
    </source>
</evidence>
<feature type="compositionally biased region" description="Low complexity" evidence="1">
    <location>
        <begin position="178"/>
        <end position="190"/>
    </location>
</feature>
<evidence type="ECO:0000256" key="1">
    <source>
        <dbReference type="SAM" id="MobiDB-lite"/>
    </source>
</evidence>
<name>A0A645BF41_9ZZZZ</name>
<feature type="compositionally biased region" description="Low complexity" evidence="1">
    <location>
        <begin position="43"/>
        <end position="55"/>
    </location>
</feature>